<keyword evidence="10" id="KW-1185">Reference proteome</keyword>
<dbReference type="Proteomes" id="UP000004344">
    <property type="component" value="Unassembled WGS sequence"/>
</dbReference>
<evidence type="ECO:0000256" key="3">
    <source>
        <dbReference type="ARBA" id="ARBA00022691"/>
    </source>
</evidence>
<feature type="active site" evidence="5">
    <location>
        <position position="198"/>
    </location>
</feature>
<evidence type="ECO:0000256" key="1">
    <source>
        <dbReference type="ARBA" id="ARBA00022603"/>
    </source>
</evidence>
<keyword evidence="2 5" id="KW-0808">Transferase</keyword>
<dbReference type="NCBIfam" id="TIGR00675">
    <property type="entry name" value="dcm"/>
    <property type="match status" value="1"/>
</dbReference>
<keyword evidence="4" id="KW-0680">Restriction system</keyword>
<keyword evidence="1 5" id="KW-0489">Methyltransferase</keyword>
<gene>
    <name evidence="9" type="ORF">FJSC11DRAFT_3231</name>
</gene>
<dbReference type="GO" id="GO:0032259">
    <property type="term" value="P:methylation"/>
    <property type="evidence" value="ECO:0007669"/>
    <property type="project" value="UniProtKB-KW"/>
</dbReference>
<dbReference type="EC" id="2.1.1.37" evidence="7"/>
<dbReference type="PANTHER" id="PTHR10629">
    <property type="entry name" value="CYTOSINE-SPECIFIC METHYLTRANSFERASE"/>
    <property type="match status" value="1"/>
</dbReference>
<comment type="catalytic activity">
    <reaction evidence="7">
        <text>a 2'-deoxycytidine in DNA + S-adenosyl-L-methionine = a 5-methyl-2'-deoxycytidine in DNA + S-adenosyl-L-homocysteine + H(+)</text>
        <dbReference type="Rhea" id="RHEA:13681"/>
        <dbReference type="Rhea" id="RHEA-COMP:11369"/>
        <dbReference type="Rhea" id="RHEA-COMP:11370"/>
        <dbReference type="ChEBI" id="CHEBI:15378"/>
        <dbReference type="ChEBI" id="CHEBI:57856"/>
        <dbReference type="ChEBI" id="CHEBI:59789"/>
        <dbReference type="ChEBI" id="CHEBI:85452"/>
        <dbReference type="ChEBI" id="CHEBI:85454"/>
        <dbReference type="EC" id="2.1.1.37"/>
    </reaction>
</comment>
<feature type="domain" description="Helix-turn-helix" evidence="8">
    <location>
        <begin position="50"/>
        <end position="89"/>
    </location>
</feature>
<comment type="caution">
    <text evidence="9">The sequence shown here is derived from an EMBL/GenBank/DDBJ whole genome shotgun (WGS) entry which is preliminary data.</text>
</comment>
<dbReference type="InterPro" id="IPR050390">
    <property type="entry name" value="C5-Methyltransferase"/>
</dbReference>
<dbReference type="InterPro" id="IPR018117">
    <property type="entry name" value="C5_DNA_meth_AS"/>
</dbReference>
<proteinExistence type="inferred from homology"/>
<evidence type="ECO:0000256" key="2">
    <source>
        <dbReference type="ARBA" id="ARBA00022679"/>
    </source>
</evidence>
<evidence type="ECO:0000256" key="7">
    <source>
        <dbReference type="RuleBase" id="RU000417"/>
    </source>
</evidence>
<dbReference type="InterPro" id="IPR029063">
    <property type="entry name" value="SAM-dependent_MTases_sf"/>
</dbReference>
<evidence type="ECO:0000256" key="5">
    <source>
        <dbReference type="PROSITE-ProRule" id="PRU01016"/>
    </source>
</evidence>
<dbReference type="GO" id="GO:0003677">
    <property type="term" value="F:DNA binding"/>
    <property type="evidence" value="ECO:0007669"/>
    <property type="project" value="TreeGrafter"/>
</dbReference>
<dbReference type="InterPro" id="IPR001525">
    <property type="entry name" value="C5_MeTfrase"/>
</dbReference>
<dbReference type="PANTHER" id="PTHR10629:SF52">
    <property type="entry name" value="DNA (CYTOSINE-5)-METHYLTRANSFERASE 1"/>
    <property type="match status" value="1"/>
</dbReference>
<evidence type="ECO:0000256" key="4">
    <source>
        <dbReference type="ARBA" id="ARBA00022747"/>
    </source>
</evidence>
<dbReference type="Gene3D" id="3.90.120.10">
    <property type="entry name" value="DNA Methylase, subunit A, domain 2"/>
    <property type="match status" value="1"/>
</dbReference>
<protein>
    <recommendedName>
        <fullName evidence="7">Cytosine-specific methyltransferase</fullName>
        <ecNumber evidence="7">2.1.1.37</ecNumber>
    </recommendedName>
</protein>
<dbReference type="SUPFAM" id="SSF53335">
    <property type="entry name" value="S-adenosyl-L-methionine-dependent methyltransferases"/>
    <property type="match status" value="1"/>
</dbReference>
<dbReference type="GO" id="GO:0044027">
    <property type="term" value="P:negative regulation of gene expression via chromosomal CpG island methylation"/>
    <property type="evidence" value="ECO:0007669"/>
    <property type="project" value="TreeGrafter"/>
</dbReference>
<dbReference type="Pfam" id="PF12728">
    <property type="entry name" value="HTH_17"/>
    <property type="match status" value="1"/>
</dbReference>
<evidence type="ECO:0000313" key="9">
    <source>
        <dbReference type="EMBL" id="EHC10997.1"/>
    </source>
</evidence>
<keyword evidence="3 5" id="KW-0949">S-adenosyl-L-methionine</keyword>
<dbReference type="REBASE" id="43315">
    <property type="entry name" value="M.FspJSC11ORF3231P"/>
</dbReference>
<evidence type="ECO:0000256" key="6">
    <source>
        <dbReference type="RuleBase" id="RU000416"/>
    </source>
</evidence>
<dbReference type="Pfam" id="PF00145">
    <property type="entry name" value="DNA_methylase"/>
    <property type="match status" value="1"/>
</dbReference>
<dbReference type="PRINTS" id="PR00105">
    <property type="entry name" value="C5METTRFRASE"/>
</dbReference>
<dbReference type="GO" id="GO:0009307">
    <property type="term" value="P:DNA restriction-modification system"/>
    <property type="evidence" value="ECO:0007669"/>
    <property type="project" value="UniProtKB-KW"/>
</dbReference>
<dbReference type="PATRIC" id="fig|741277.3.peg.2611"/>
<dbReference type="InterPro" id="IPR041657">
    <property type="entry name" value="HTH_17"/>
</dbReference>
<dbReference type="PROSITE" id="PS51679">
    <property type="entry name" value="SAM_MT_C5"/>
    <property type="match status" value="1"/>
</dbReference>
<evidence type="ECO:0000313" key="10">
    <source>
        <dbReference type="Proteomes" id="UP000004344"/>
    </source>
</evidence>
<dbReference type="PROSITE" id="PS00094">
    <property type="entry name" value="C5_MTASE_1"/>
    <property type="match status" value="1"/>
</dbReference>
<name>G6FWI2_9CYAN</name>
<sequence>MQQFLYITDGTKNQQLIKTLICRTCQTTVLLLKLVLNLSFAYETPMSTGYLSVKETSEMLGYSEQYVRKLLRSGEINGEMIGNRWVVASESASEYRCKEHNPDQVIPDHARRASSKPTLKALSFFSGCMGLDLGLEREGIEVLLACEVDTAARKTIETNKPDIALIGDIRDYSANEIRERAGLGLQEDIDVIVGGPPCQAFSSAGKRQGFNDERGNVFLTFIDLITELRPKFAVIENVRGLLSAPLKHRPHEMRGVNYPPLSQEEQRGGALLYITRRLKQAGYSVSFNLYNAANFGSPQQRERIIITCCRDGEKLPYLTPTHSEKGLYGLPKWRTLKEALEGLPKDGHNFVKFPEKRLKYYRLLKPGQYWRDLPVELHKEALGASYHAGGGKTGFYRRLAWDKPSPTLVTHPAMPATDLAHPEEDRPLSIQEYKRIQEFPDDWIIEGSLLDQYRQVGNAVPCSLGRAIGRMLVNYLNGVEPKVFRDFPYSRYLKTDDVSWELDVLGKSHSCSAKQLCLPFIRDMLKTL</sequence>
<dbReference type="GO" id="GO:0003886">
    <property type="term" value="F:DNA (cytosine-5-)-methyltransferase activity"/>
    <property type="evidence" value="ECO:0007669"/>
    <property type="project" value="UniProtKB-EC"/>
</dbReference>
<evidence type="ECO:0000259" key="8">
    <source>
        <dbReference type="Pfam" id="PF12728"/>
    </source>
</evidence>
<reference evidence="9 10" key="1">
    <citation type="submission" date="2011-09" db="EMBL/GenBank/DDBJ databases">
        <title>The draft genome of Fischerella sp. JSC-11.</title>
        <authorList>
            <consortium name="US DOE Joint Genome Institute (JGI-PGF)"/>
            <person name="Lucas S."/>
            <person name="Han J."/>
            <person name="Lapidus A."/>
            <person name="Cheng J.-F."/>
            <person name="Goodwin L."/>
            <person name="Pitluck S."/>
            <person name="Peters L."/>
            <person name="Land M.L."/>
            <person name="Hauser L."/>
            <person name="Sarkisova S."/>
            <person name="Bryant D.A."/>
            <person name="Brown I."/>
            <person name="Woyke T.J."/>
        </authorList>
    </citation>
    <scope>NUCLEOTIDE SEQUENCE [LARGE SCALE GENOMIC DNA]</scope>
    <source>
        <strain evidence="9 10">JSC-11</strain>
    </source>
</reference>
<dbReference type="EMBL" id="AGIZ01000010">
    <property type="protein sequence ID" value="EHC10997.1"/>
    <property type="molecule type" value="Genomic_DNA"/>
</dbReference>
<comment type="similarity">
    <text evidence="5 6">Belongs to the class I-like SAM-binding methyltransferase superfamily. C5-methyltransferase family.</text>
</comment>
<dbReference type="AlphaFoldDB" id="G6FWI2"/>
<dbReference type="Gene3D" id="3.40.50.150">
    <property type="entry name" value="Vaccinia Virus protein VP39"/>
    <property type="match status" value="1"/>
</dbReference>
<organism evidence="9 10">
    <name type="scientific">Fischerella thermalis JSC-11</name>
    <dbReference type="NCBI Taxonomy" id="741277"/>
    <lineage>
        <taxon>Bacteria</taxon>
        <taxon>Bacillati</taxon>
        <taxon>Cyanobacteriota</taxon>
        <taxon>Cyanophyceae</taxon>
        <taxon>Nostocales</taxon>
        <taxon>Hapalosiphonaceae</taxon>
        <taxon>Fischerella</taxon>
    </lineage>
</organism>
<accession>G6FWI2</accession>